<dbReference type="SMART" id="SM00046">
    <property type="entry name" value="DAGKc"/>
    <property type="match status" value="1"/>
</dbReference>
<name>A0A4V2UXF6_9HYPH</name>
<sequence length="309" mass="33072">MSKTLVILNAKAGTIADLGAERVRAEVDAALTQPGRDVDVLLCEGAKMAEAIRGAAAQKYDTVIVGAGDGTVSYAASVLCGTDITLGVLPLGTMNLLAYDIGLPRDLPGALVALQGAEPMRIDLATLNDRAFHGVSGIGFFSQMALAREQGRKTSGRVFGWFVALGKAVMRSGRLRLDIEVDGKRVSLDAYAALVTNNCFDGADWHRSRLDAGVLEVHVAEERGAFARVKAGADLLVQSWRGNPGIHSFTAERITINAVHRDRAWVATDGEVTRETMPLRYEIRRDALTLLMPPGAVQWQGKHVPESAA</sequence>
<dbReference type="SUPFAM" id="SSF111331">
    <property type="entry name" value="NAD kinase/diacylglycerol kinase-like"/>
    <property type="match status" value="1"/>
</dbReference>
<gene>
    <name evidence="2" type="ORF">EDC64_110163</name>
</gene>
<dbReference type="InterPro" id="IPR016064">
    <property type="entry name" value="NAD/diacylglycerol_kinase_sf"/>
</dbReference>
<dbReference type="GO" id="GO:0008929">
    <property type="term" value="F:methylglyoxal synthase activity"/>
    <property type="evidence" value="ECO:0007669"/>
    <property type="project" value="InterPro"/>
</dbReference>
<organism evidence="2 3">
    <name type="scientific">Aquabacter spiritensis</name>
    <dbReference type="NCBI Taxonomy" id="933073"/>
    <lineage>
        <taxon>Bacteria</taxon>
        <taxon>Pseudomonadati</taxon>
        <taxon>Pseudomonadota</taxon>
        <taxon>Alphaproteobacteria</taxon>
        <taxon>Hyphomicrobiales</taxon>
        <taxon>Xanthobacteraceae</taxon>
        <taxon>Aquabacter</taxon>
    </lineage>
</organism>
<proteinExistence type="predicted"/>
<comment type="caution">
    <text evidence="2">The sequence shown here is derived from an EMBL/GenBank/DDBJ whole genome shotgun (WGS) entry which is preliminary data.</text>
</comment>
<dbReference type="Pfam" id="PF19279">
    <property type="entry name" value="YegS_C"/>
    <property type="match status" value="1"/>
</dbReference>
<keyword evidence="2" id="KW-0418">Kinase</keyword>
<keyword evidence="2" id="KW-0808">Transferase</keyword>
<dbReference type="Gene3D" id="3.40.50.10330">
    <property type="entry name" value="Probable inorganic polyphosphate/atp-NAD kinase, domain 1"/>
    <property type="match status" value="1"/>
</dbReference>
<dbReference type="GO" id="GO:0005829">
    <property type="term" value="C:cytosol"/>
    <property type="evidence" value="ECO:0007669"/>
    <property type="project" value="TreeGrafter"/>
</dbReference>
<evidence type="ECO:0000259" key="1">
    <source>
        <dbReference type="PROSITE" id="PS50146"/>
    </source>
</evidence>
<keyword evidence="3" id="KW-1185">Reference proteome</keyword>
<protein>
    <submittedName>
        <fullName evidence="2">Diacylglycerol kinase family enzyme</fullName>
    </submittedName>
</protein>
<dbReference type="PROSITE" id="PS50146">
    <property type="entry name" value="DAGK"/>
    <property type="match status" value="1"/>
</dbReference>
<dbReference type="GO" id="GO:0016301">
    <property type="term" value="F:kinase activity"/>
    <property type="evidence" value="ECO:0007669"/>
    <property type="project" value="UniProtKB-KW"/>
</dbReference>
<feature type="domain" description="DAGKc" evidence="1">
    <location>
        <begin position="1"/>
        <end position="131"/>
    </location>
</feature>
<dbReference type="PANTHER" id="PTHR30492">
    <property type="entry name" value="METHYLGLYOXAL SYNTHASE"/>
    <property type="match status" value="1"/>
</dbReference>
<dbReference type="InterPro" id="IPR004363">
    <property type="entry name" value="Methylgl_synth"/>
</dbReference>
<accession>A0A4V2UXF6</accession>
<dbReference type="InterPro" id="IPR045540">
    <property type="entry name" value="YegS/DAGK_C"/>
</dbReference>
<dbReference type="Gene3D" id="2.60.200.40">
    <property type="match status" value="1"/>
</dbReference>
<dbReference type="PANTHER" id="PTHR30492:SF0">
    <property type="entry name" value="METHYLGLYOXAL SYNTHASE"/>
    <property type="match status" value="1"/>
</dbReference>
<dbReference type="RefSeq" id="WP_132033140.1">
    <property type="nucleotide sequence ID" value="NZ_SMAI01000010.1"/>
</dbReference>
<dbReference type="GO" id="GO:0019242">
    <property type="term" value="P:methylglyoxal biosynthetic process"/>
    <property type="evidence" value="ECO:0007669"/>
    <property type="project" value="InterPro"/>
</dbReference>
<evidence type="ECO:0000313" key="2">
    <source>
        <dbReference type="EMBL" id="TCT03298.1"/>
    </source>
</evidence>
<dbReference type="Proteomes" id="UP000294664">
    <property type="component" value="Unassembled WGS sequence"/>
</dbReference>
<dbReference type="InterPro" id="IPR017438">
    <property type="entry name" value="ATP-NAD_kinase_N"/>
</dbReference>
<evidence type="ECO:0000313" key="3">
    <source>
        <dbReference type="Proteomes" id="UP000294664"/>
    </source>
</evidence>
<dbReference type="Pfam" id="PF00781">
    <property type="entry name" value="DAGK_cat"/>
    <property type="match status" value="1"/>
</dbReference>
<dbReference type="InterPro" id="IPR001206">
    <property type="entry name" value="Diacylglycerol_kinase_cat_dom"/>
</dbReference>
<dbReference type="AlphaFoldDB" id="A0A4V2UXF6"/>
<dbReference type="EMBL" id="SMAI01000010">
    <property type="protein sequence ID" value="TCT03298.1"/>
    <property type="molecule type" value="Genomic_DNA"/>
</dbReference>
<dbReference type="OrthoDB" id="9815110at2"/>
<reference evidence="2 3" key="1">
    <citation type="submission" date="2019-03" db="EMBL/GenBank/DDBJ databases">
        <title>Genomic Encyclopedia of Type Strains, Phase IV (KMG-IV): sequencing the most valuable type-strain genomes for metagenomic binning, comparative biology and taxonomic classification.</title>
        <authorList>
            <person name="Goeker M."/>
        </authorList>
    </citation>
    <scope>NUCLEOTIDE SEQUENCE [LARGE SCALE GENOMIC DNA]</scope>
    <source>
        <strain evidence="2 3">DSM 9035</strain>
    </source>
</reference>